<gene>
    <name evidence="1" type="ORF">METZ01_LOCUS264964</name>
</gene>
<dbReference type="AlphaFoldDB" id="A0A382JIZ5"/>
<protein>
    <submittedName>
        <fullName evidence="1">Uncharacterized protein</fullName>
    </submittedName>
</protein>
<sequence>MILAYNDITETNPINTNGDFKRAEKKIKKKHTSYNDTIFKIVKNHPHHYILNNYIDRDSNIDLSSLIPLIKSLQKEENERNKLIKRVSRISNNQKNFSIIKNIKTKKNNISKIIEEINTKLVESEKNHKKTLKIL</sequence>
<name>A0A382JIZ5_9ZZZZ</name>
<dbReference type="EMBL" id="UINC01074681">
    <property type="protein sequence ID" value="SVC12110.1"/>
    <property type="molecule type" value="Genomic_DNA"/>
</dbReference>
<evidence type="ECO:0000313" key="1">
    <source>
        <dbReference type="EMBL" id="SVC12110.1"/>
    </source>
</evidence>
<reference evidence="1" key="1">
    <citation type="submission" date="2018-05" db="EMBL/GenBank/DDBJ databases">
        <authorList>
            <person name="Lanie J.A."/>
            <person name="Ng W.-L."/>
            <person name="Kazmierczak K.M."/>
            <person name="Andrzejewski T.M."/>
            <person name="Davidsen T.M."/>
            <person name="Wayne K.J."/>
            <person name="Tettelin H."/>
            <person name="Glass J.I."/>
            <person name="Rusch D."/>
            <person name="Podicherti R."/>
            <person name="Tsui H.-C.T."/>
            <person name="Winkler M.E."/>
        </authorList>
    </citation>
    <scope>NUCLEOTIDE SEQUENCE</scope>
</reference>
<feature type="non-terminal residue" evidence="1">
    <location>
        <position position="135"/>
    </location>
</feature>
<proteinExistence type="predicted"/>
<organism evidence="1">
    <name type="scientific">marine metagenome</name>
    <dbReference type="NCBI Taxonomy" id="408172"/>
    <lineage>
        <taxon>unclassified sequences</taxon>
        <taxon>metagenomes</taxon>
        <taxon>ecological metagenomes</taxon>
    </lineage>
</organism>
<accession>A0A382JIZ5</accession>